<dbReference type="EMBL" id="JAYGGQ010000010">
    <property type="protein sequence ID" value="MEA5455658.1"/>
    <property type="molecule type" value="Genomic_DNA"/>
</dbReference>
<gene>
    <name evidence="2" type="ORF">SPF06_13070</name>
</gene>
<organism evidence="2 3">
    <name type="scientific">Sinomonas terricola</name>
    <dbReference type="NCBI Taxonomy" id="3110330"/>
    <lineage>
        <taxon>Bacteria</taxon>
        <taxon>Bacillati</taxon>
        <taxon>Actinomycetota</taxon>
        <taxon>Actinomycetes</taxon>
        <taxon>Micrococcales</taxon>
        <taxon>Micrococcaceae</taxon>
        <taxon>Sinomonas</taxon>
    </lineage>
</organism>
<dbReference type="InterPro" id="IPR000073">
    <property type="entry name" value="AB_hydrolase_1"/>
</dbReference>
<evidence type="ECO:0000313" key="2">
    <source>
        <dbReference type="EMBL" id="MEA5455658.1"/>
    </source>
</evidence>
<dbReference type="Pfam" id="PF12697">
    <property type="entry name" value="Abhydrolase_6"/>
    <property type="match status" value="1"/>
</dbReference>
<dbReference type="Proteomes" id="UP001304769">
    <property type="component" value="Unassembled WGS sequence"/>
</dbReference>
<dbReference type="PANTHER" id="PTHR43798">
    <property type="entry name" value="MONOACYLGLYCEROL LIPASE"/>
    <property type="match status" value="1"/>
</dbReference>
<name>A0ABU5T7J4_9MICC</name>
<dbReference type="Gene3D" id="3.40.50.1820">
    <property type="entry name" value="alpha/beta hydrolase"/>
    <property type="match status" value="1"/>
</dbReference>
<sequence length="281" mass="29618">MGATGSSAASAMTDACLPEIVLIHGWACPASYWNPLLADLARRGLRARAVTLPGYDGDWSGAAEAWTTAGAAEAVARLHQNSPSAARRERVLVVGHSLGGTVAAQLTATRPELVAGLVLVGMVPVPPADATRRRLTGLFGSLGLVPPMPPARAAIEACIAGWYGEASLDPTFRADVEAAFALPPAVLYGSLIAALDGVAPEVECQITAPTAVVLGARDLTREPREITTFMERHPAWRLESVERAGHMVHWERPEVCGDVIARLTRDASSEASPRPEAPTRE</sequence>
<reference evidence="2 3" key="1">
    <citation type="submission" date="2023-12" db="EMBL/GenBank/DDBJ databases">
        <title>Sinomonas terricola sp. nov, isolated from litchi orchard soil in Guangdong, PR China.</title>
        <authorList>
            <person name="Jiaxin W."/>
            <person name="Yang Z."/>
            <person name="Honghui Z."/>
        </authorList>
    </citation>
    <scope>NUCLEOTIDE SEQUENCE [LARGE SCALE GENOMIC DNA]</scope>
    <source>
        <strain evidence="2 3">JGH33</strain>
    </source>
</reference>
<dbReference type="PRINTS" id="PR00412">
    <property type="entry name" value="EPOXHYDRLASE"/>
</dbReference>
<keyword evidence="3" id="KW-1185">Reference proteome</keyword>
<dbReference type="RefSeq" id="WP_323279534.1">
    <property type="nucleotide sequence ID" value="NZ_JAYGGQ010000010.1"/>
</dbReference>
<protein>
    <submittedName>
        <fullName evidence="2">Alpha/beta hydrolase</fullName>
    </submittedName>
</protein>
<dbReference type="InterPro" id="IPR000639">
    <property type="entry name" value="Epox_hydrolase-like"/>
</dbReference>
<dbReference type="InterPro" id="IPR050266">
    <property type="entry name" value="AB_hydrolase_sf"/>
</dbReference>
<dbReference type="SUPFAM" id="SSF53474">
    <property type="entry name" value="alpha/beta-Hydrolases"/>
    <property type="match status" value="1"/>
</dbReference>
<keyword evidence="2" id="KW-0378">Hydrolase</keyword>
<evidence type="ECO:0000313" key="3">
    <source>
        <dbReference type="Proteomes" id="UP001304769"/>
    </source>
</evidence>
<accession>A0ABU5T7J4</accession>
<comment type="caution">
    <text evidence="2">The sequence shown here is derived from an EMBL/GenBank/DDBJ whole genome shotgun (WGS) entry which is preliminary data.</text>
</comment>
<feature type="domain" description="AB hydrolase-1" evidence="1">
    <location>
        <begin position="20"/>
        <end position="256"/>
    </location>
</feature>
<evidence type="ECO:0000259" key="1">
    <source>
        <dbReference type="Pfam" id="PF12697"/>
    </source>
</evidence>
<dbReference type="GO" id="GO:0016787">
    <property type="term" value="F:hydrolase activity"/>
    <property type="evidence" value="ECO:0007669"/>
    <property type="project" value="UniProtKB-KW"/>
</dbReference>
<proteinExistence type="predicted"/>
<dbReference type="InterPro" id="IPR029058">
    <property type="entry name" value="AB_hydrolase_fold"/>
</dbReference>